<dbReference type="PROSITE" id="PS50893">
    <property type="entry name" value="ABC_TRANSPORTER_2"/>
    <property type="match status" value="2"/>
</dbReference>
<dbReference type="CDD" id="cd03257">
    <property type="entry name" value="ABC_NikE_OppD_transporters"/>
    <property type="match status" value="2"/>
</dbReference>
<keyword evidence="4 6" id="KW-0067">ATP-binding</keyword>
<protein>
    <submittedName>
        <fullName evidence="6">ABC transporter ATP-binding protein</fullName>
    </submittedName>
</protein>
<dbReference type="InterPro" id="IPR003439">
    <property type="entry name" value="ABC_transporter-like_ATP-bd"/>
</dbReference>
<dbReference type="Gene3D" id="3.40.50.300">
    <property type="entry name" value="P-loop containing nucleotide triphosphate hydrolases"/>
    <property type="match status" value="2"/>
</dbReference>
<keyword evidence="2" id="KW-0813">Transport</keyword>
<comment type="caution">
    <text evidence="6">The sequence shown here is derived from an EMBL/GenBank/DDBJ whole genome shotgun (WGS) entry which is preliminary data.</text>
</comment>
<feature type="domain" description="ABC transporter" evidence="5">
    <location>
        <begin position="247"/>
        <end position="462"/>
    </location>
</feature>
<dbReference type="SUPFAM" id="SSF52540">
    <property type="entry name" value="P-loop containing nucleoside triphosphate hydrolases"/>
    <property type="match status" value="2"/>
</dbReference>
<evidence type="ECO:0000313" key="6">
    <source>
        <dbReference type="EMBL" id="GAA0967706.1"/>
    </source>
</evidence>
<dbReference type="SMART" id="SM00382">
    <property type="entry name" value="AAA"/>
    <property type="match status" value="2"/>
</dbReference>
<dbReference type="RefSeq" id="WP_344246703.1">
    <property type="nucleotide sequence ID" value="NZ_BAAAHH010000051.1"/>
</dbReference>
<gene>
    <name evidence="6" type="ORF">GCM10009550_71920</name>
</gene>
<accession>A0ABN1RYC7</accession>
<dbReference type="Pfam" id="PF00005">
    <property type="entry name" value="ABC_tran"/>
    <property type="match status" value="2"/>
</dbReference>
<dbReference type="InterPro" id="IPR017871">
    <property type="entry name" value="ABC_transporter-like_CS"/>
</dbReference>
<keyword evidence="3" id="KW-0547">Nucleotide-binding</keyword>
<evidence type="ECO:0000256" key="4">
    <source>
        <dbReference type="ARBA" id="ARBA00022840"/>
    </source>
</evidence>
<dbReference type="Proteomes" id="UP001500665">
    <property type="component" value="Unassembled WGS sequence"/>
</dbReference>
<dbReference type="PROSITE" id="PS00211">
    <property type="entry name" value="ABC_TRANSPORTER_1"/>
    <property type="match status" value="2"/>
</dbReference>
<dbReference type="InterPro" id="IPR050319">
    <property type="entry name" value="ABC_transp_ATP-bind"/>
</dbReference>
<dbReference type="PANTHER" id="PTHR43776">
    <property type="entry name" value="TRANSPORT ATP-BINDING PROTEIN"/>
    <property type="match status" value="1"/>
</dbReference>
<sequence length="462" mass="49487">MTGLRVRGLSVAFGGHRILHGVSFDVAPGETVALTGASGAGKSATALALLGLLPRGARAEGEIRLQGRPLTGLRERDWTRIRGRDIAMVFQDPAAALSPAFTVGAQVAEAVRAHAARRGARERAAHLLESVGIARERHRAYPGELSGGMRQRVLIAMAMAHRPAVLVADEPTASLDPRTRDQILDLLQASCADDGTALLLISHDLDAVRRRAARVLTLRDGRLTDAQAPRTRTRRGGAPARGGEAALSVRGLGCLRGGKRVLDGVELTVGEGEIVGLAGASGAGKTTLLREVLRLERPKEGRIEVCGRDVAQLSRARRRELRRLVQPVFQDPWASLDPRMTVGRIVAEPLRIHGLPVRGRVEELLAEVELPAELAQRYPRALSGGQRQRVAIARALACSPRLLLADEPVSALDVRAKAGIIELLGGLRDRAGLACLLVSHDEDVLAELADRVLVLRDGRVRS</sequence>
<evidence type="ECO:0000256" key="1">
    <source>
        <dbReference type="ARBA" id="ARBA00005417"/>
    </source>
</evidence>
<evidence type="ECO:0000256" key="2">
    <source>
        <dbReference type="ARBA" id="ARBA00022448"/>
    </source>
</evidence>
<organism evidence="6 7">
    <name type="scientific">Actinocorallia libanotica</name>
    <dbReference type="NCBI Taxonomy" id="46162"/>
    <lineage>
        <taxon>Bacteria</taxon>
        <taxon>Bacillati</taxon>
        <taxon>Actinomycetota</taxon>
        <taxon>Actinomycetes</taxon>
        <taxon>Streptosporangiales</taxon>
        <taxon>Thermomonosporaceae</taxon>
        <taxon>Actinocorallia</taxon>
    </lineage>
</organism>
<proteinExistence type="inferred from homology"/>
<dbReference type="InterPro" id="IPR003593">
    <property type="entry name" value="AAA+_ATPase"/>
</dbReference>
<dbReference type="EMBL" id="BAAAHH010000051">
    <property type="protein sequence ID" value="GAA0967706.1"/>
    <property type="molecule type" value="Genomic_DNA"/>
</dbReference>
<dbReference type="GO" id="GO:0005524">
    <property type="term" value="F:ATP binding"/>
    <property type="evidence" value="ECO:0007669"/>
    <property type="project" value="UniProtKB-KW"/>
</dbReference>
<comment type="similarity">
    <text evidence="1">Belongs to the ABC transporter superfamily.</text>
</comment>
<evidence type="ECO:0000313" key="7">
    <source>
        <dbReference type="Proteomes" id="UP001500665"/>
    </source>
</evidence>
<name>A0ABN1RYC7_9ACTN</name>
<dbReference type="PANTHER" id="PTHR43776:SF7">
    <property type="entry name" value="D,D-DIPEPTIDE TRANSPORT ATP-BINDING PROTEIN DDPF-RELATED"/>
    <property type="match status" value="1"/>
</dbReference>
<dbReference type="InterPro" id="IPR027417">
    <property type="entry name" value="P-loop_NTPase"/>
</dbReference>
<reference evidence="6 7" key="1">
    <citation type="journal article" date="2019" name="Int. J. Syst. Evol. Microbiol.">
        <title>The Global Catalogue of Microorganisms (GCM) 10K type strain sequencing project: providing services to taxonomists for standard genome sequencing and annotation.</title>
        <authorList>
            <consortium name="The Broad Institute Genomics Platform"/>
            <consortium name="The Broad Institute Genome Sequencing Center for Infectious Disease"/>
            <person name="Wu L."/>
            <person name="Ma J."/>
        </authorList>
    </citation>
    <scope>NUCLEOTIDE SEQUENCE [LARGE SCALE GENOMIC DNA]</scope>
    <source>
        <strain evidence="6 7">JCM 10696</strain>
    </source>
</reference>
<evidence type="ECO:0000256" key="3">
    <source>
        <dbReference type="ARBA" id="ARBA00022741"/>
    </source>
</evidence>
<keyword evidence="7" id="KW-1185">Reference proteome</keyword>
<feature type="domain" description="ABC transporter" evidence="5">
    <location>
        <begin position="4"/>
        <end position="245"/>
    </location>
</feature>
<evidence type="ECO:0000259" key="5">
    <source>
        <dbReference type="PROSITE" id="PS50893"/>
    </source>
</evidence>